<evidence type="ECO:0000256" key="1">
    <source>
        <dbReference type="SAM" id="MobiDB-lite"/>
    </source>
</evidence>
<feature type="region of interest" description="Disordered" evidence="1">
    <location>
        <begin position="32"/>
        <end position="53"/>
    </location>
</feature>
<protein>
    <submittedName>
        <fullName evidence="2">Uncharacterized protein</fullName>
    </submittedName>
</protein>
<evidence type="ECO:0000313" key="2">
    <source>
        <dbReference type="EMBL" id="KAK1844229.1"/>
    </source>
</evidence>
<dbReference type="AlphaFoldDB" id="A0AAD9EAR6"/>
<sequence length="107" mass="11765">MAIAAACRVSPIAKIPTRIDHDDEGQATELEELRPASSIAVSEEGPSAPSQSTDMPLFLLRWGEVEMPKGWYERVDLDGQEVAEIGHLSFGTVLDEPKPPKEGRFYV</sequence>
<proteinExistence type="predicted"/>
<comment type="caution">
    <text evidence="2">The sequence shown here is derived from an EMBL/GenBank/DDBJ whole genome shotgun (WGS) entry which is preliminary data.</text>
</comment>
<organism evidence="2 3">
    <name type="scientific">Colletotrichum chrysophilum</name>
    <dbReference type="NCBI Taxonomy" id="1836956"/>
    <lineage>
        <taxon>Eukaryota</taxon>
        <taxon>Fungi</taxon>
        <taxon>Dikarya</taxon>
        <taxon>Ascomycota</taxon>
        <taxon>Pezizomycotina</taxon>
        <taxon>Sordariomycetes</taxon>
        <taxon>Hypocreomycetidae</taxon>
        <taxon>Glomerellales</taxon>
        <taxon>Glomerellaceae</taxon>
        <taxon>Colletotrichum</taxon>
        <taxon>Colletotrichum gloeosporioides species complex</taxon>
    </lineage>
</organism>
<evidence type="ECO:0000313" key="3">
    <source>
        <dbReference type="Proteomes" id="UP001243330"/>
    </source>
</evidence>
<dbReference type="Proteomes" id="UP001243330">
    <property type="component" value="Unassembled WGS sequence"/>
</dbReference>
<accession>A0AAD9EAR6</accession>
<dbReference type="EMBL" id="JAQOWY010000320">
    <property type="protein sequence ID" value="KAK1844229.1"/>
    <property type="molecule type" value="Genomic_DNA"/>
</dbReference>
<gene>
    <name evidence="2" type="ORF">CCHR01_13130</name>
</gene>
<reference evidence="2" key="1">
    <citation type="submission" date="2023-01" db="EMBL/GenBank/DDBJ databases">
        <title>Colletotrichum chrysophilum M932 genome sequence.</title>
        <authorList>
            <person name="Baroncelli R."/>
        </authorList>
    </citation>
    <scope>NUCLEOTIDE SEQUENCE</scope>
    <source>
        <strain evidence="2">M932</strain>
    </source>
</reference>
<name>A0AAD9EAR6_9PEZI</name>
<keyword evidence="3" id="KW-1185">Reference proteome</keyword>